<comment type="subcellular location">
    <subcellularLocation>
        <location evidence="1">Endomembrane system</location>
        <topology evidence="1">Multi-pass membrane protein</topology>
    </subcellularLocation>
    <subcellularLocation>
        <location evidence="5">Membrane</location>
        <topology evidence="5">Multi-pass membrane protein</topology>
    </subcellularLocation>
</comment>
<reference evidence="10 11" key="1">
    <citation type="submission" date="2019-02" db="EMBL/GenBank/DDBJ databases">
        <title>Deep-cultivation of Planctomycetes and their phenomic and genomic characterization uncovers novel biology.</title>
        <authorList>
            <person name="Wiegand S."/>
            <person name="Jogler M."/>
            <person name="Boedeker C."/>
            <person name="Pinto D."/>
            <person name="Vollmers J."/>
            <person name="Rivas-Marin E."/>
            <person name="Kohn T."/>
            <person name="Peeters S.H."/>
            <person name="Heuer A."/>
            <person name="Rast P."/>
            <person name="Oberbeckmann S."/>
            <person name="Bunk B."/>
            <person name="Jeske O."/>
            <person name="Meyerdierks A."/>
            <person name="Storesund J.E."/>
            <person name="Kallscheuer N."/>
            <person name="Luecker S."/>
            <person name="Lage O.M."/>
            <person name="Pohl T."/>
            <person name="Merkel B.J."/>
            <person name="Hornburger P."/>
            <person name="Mueller R.-W."/>
            <person name="Bruemmer F."/>
            <person name="Labrenz M."/>
            <person name="Spormann A.M."/>
            <person name="Op Den Camp H."/>
            <person name="Overmann J."/>
            <person name="Amann R."/>
            <person name="Jetten M.S.M."/>
            <person name="Mascher T."/>
            <person name="Medema M.H."/>
            <person name="Devos D.P."/>
            <person name="Kaster A.-K."/>
            <person name="Ovreas L."/>
            <person name="Rohde M."/>
            <person name="Galperin M.Y."/>
            <person name="Jogler C."/>
        </authorList>
    </citation>
    <scope>NUCLEOTIDE SEQUENCE [LARGE SCALE GENOMIC DNA]</scope>
    <source>
        <strain evidence="10 11">Pla108</strain>
    </source>
</reference>
<dbReference type="PANTHER" id="PTHR42829">
    <property type="entry name" value="NADH-UBIQUINONE OXIDOREDUCTASE CHAIN 5"/>
    <property type="match status" value="1"/>
</dbReference>
<evidence type="ECO:0000313" key="10">
    <source>
        <dbReference type="EMBL" id="TWT97958.1"/>
    </source>
</evidence>
<feature type="transmembrane region" description="Helical" evidence="7">
    <location>
        <begin position="43"/>
        <end position="64"/>
    </location>
</feature>
<evidence type="ECO:0000256" key="6">
    <source>
        <dbReference type="SAM" id="MobiDB-lite"/>
    </source>
</evidence>
<dbReference type="InterPro" id="IPR001750">
    <property type="entry name" value="ND/Mrp_TM"/>
</dbReference>
<evidence type="ECO:0000256" key="3">
    <source>
        <dbReference type="ARBA" id="ARBA00022989"/>
    </source>
</evidence>
<dbReference type="EC" id="1.6.5.11" evidence="10"/>
<feature type="transmembrane region" description="Helical" evidence="7">
    <location>
        <begin position="156"/>
        <end position="174"/>
    </location>
</feature>
<organism evidence="10 11">
    <name type="scientific">Botrimarina colliarenosi</name>
    <dbReference type="NCBI Taxonomy" id="2528001"/>
    <lineage>
        <taxon>Bacteria</taxon>
        <taxon>Pseudomonadati</taxon>
        <taxon>Planctomycetota</taxon>
        <taxon>Planctomycetia</taxon>
        <taxon>Pirellulales</taxon>
        <taxon>Lacipirellulaceae</taxon>
        <taxon>Botrimarina</taxon>
    </lineage>
</organism>
<dbReference type="GO" id="GO:0012505">
    <property type="term" value="C:endomembrane system"/>
    <property type="evidence" value="ECO:0007669"/>
    <property type="project" value="UniProtKB-SubCell"/>
</dbReference>
<feature type="region of interest" description="Disordered" evidence="6">
    <location>
        <begin position="445"/>
        <end position="465"/>
    </location>
</feature>
<evidence type="ECO:0000256" key="5">
    <source>
        <dbReference type="RuleBase" id="RU000320"/>
    </source>
</evidence>
<keyword evidence="11" id="KW-1185">Reference proteome</keyword>
<dbReference type="GO" id="GO:0008137">
    <property type="term" value="F:NADH dehydrogenase (ubiquinone) activity"/>
    <property type="evidence" value="ECO:0007669"/>
    <property type="project" value="InterPro"/>
</dbReference>
<feature type="domain" description="NADH:quinone oxidoreductase/Mrp antiporter transmembrane" evidence="8">
    <location>
        <begin position="152"/>
        <end position="375"/>
    </location>
</feature>
<dbReference type="PRINTS" id="PR01434">
    <property type="entry name" value="NADHDHGNASE5"/>
</dbReference>
<feature type="transmembrane region" description="Helical" evidence="7">
    <location>
        <begin position="268"/>
        <end position="286"/>
    </location>
</feature>
<keyword evidence="10" id="KW-0560">Oxidoreductase</keyword>
<dbReference type="GO" id="GO:0042773">
    <property type="term" value="P:ATP synthesis coupled electron transport"/>
    <property type="evidence" value="ECO:0007669"/>
    <property type="project" value="InterPro"/>
</dbReference>
<evidence type="ECO:0000259" key="8">
    <source>
        <dbReference type="Pfam" id="PF00361"/>
    </source>
</evidence>
<protein>
    <submittedName>
        <fullName evidence="10">NADH-quinone oxidoreductase subunit 12</fullName>
        <ecNumber evidence="10">1.6.5.11</ecNumber>
    </submittedName>
</protein>
<evidence type="ECO:0000256" key="2">
    <source>
        <dbReference type="ARBA" id="ARBA00022692"/>
    </source>
</evidence>
<dbReference type="GO" id="GO:0003954">
    <property type="term" value="F:NADH dehydrogenase activity"/>
    <property type="evidence" value="ECO:0007669"/>
    <property type="project" value="TreeGrafter"/>
</dbReference>
<dbReference type="PANTHER" id="PTHR42829:SF2">
    <property type="entry name" value="NADH-UBIQUINONE OXIDOREDUCTASE CHAIN 5"/>
    <property type="match status" value="1"/>
</dbReference>
<comment type="caution">
    <text evidence="10">The sequence shown here is derived from an EMBL/GenBank/DDBJ whole genome shotgun (WGS) entry which is preliminary data.</text>
</comment>
<sequence>MTSDQLASWLASISIAAPALLATVFCVSSLVSTRLSERTTARLTELCVVTGLVTAFGVLVIMLWTGSRHVVVELGNWAAVHDAIEHDDYHFHFKFVFDRLSVPFVLLTYVLVGTVGAFGSRYLHRERGFHRFFAQYGLFLLGMVMAALAGTVETLFFGWELVGLSSALLVGYFHDRPAPVRNAQRVWSVYRFADAAFLVAAVAMHQCAGGGDFSAMMGEGAWPYGHASIEPGAALAIGLLLLTAAAGKSGLLPFSEWVPRAMEGPTPSSAIFYGALSVHLGAYLLLRVSPLLESSHLLQVAVVTLGLASAVYGAVVARAQTDIKTAIAFASVTQVGLITAEIGLGLRYLALVHLVGHACLRTLQLLRAPSLLDDRRTIEDALGGRLVNQVDATELSPFRRWLYRFSLNRGSLDAWIDRLVVNPFISLFATARDAEERWLDCLRRDTPPKPAAPVPTTPVAEAEVA</sequence>
<dbReference type="OrthoDB" id="9807568at2"/>
<feature type="transmembrane region" description="Helical" evidence="7">
    <location>
        <begin position="132"/>
        <end position="150"/>
    </location>
</feature>
<dbReference type="Proteomes" id="UP000317421">
    <property type="component" value="Unassembled WGS sequence"/>
</dbReference>
<dbReference type="AlphaFoldDB" id="A0A5C6AF60"/>
<feature type="transmembrane region" description="Helical" evidence="7">
    <location>
        <begin position="6"/>
        <end position="31"/>
    </location>
</feature>
<feature type="transmembrane region" description="Helical" evidence="7">
    <location>
        <begin position="100"/>
        <end position="120"/>
    </location>
</feature>
<feature type="transmembrane region" description="Helical" evidence="7">
    <location>
        <begin position="186"/>
        <end position="204"/>
    </location>
</feature>
<keyword evidence="4 7" id="KW-0472">Membrane</keyword>
<dbReference type="InterPro" id="IPR003945">
    <property type="entry name" value="NU5C-like"/>
</dbReference>
<evidence type="ECO:0000259" key="9">
    <source>
        <dbReference type="Pfam" id="PF00662"/>
    </source>
</evidence>
<feature type="domain" description="NADH-Ubiquinone oxidoreductase (complex I) chain 5 N-terminal" evidence="9">
    <location>
        <begin position="86"/>
        <end position="133"/>
    </location>
</feature>
<accession>A0A5C6AF60</accession>
<keyword evidence="2 5" id="KW-0812">Transmembrane</keyword>
<dbReference type="InterPro" id="IPR001516">
    <property type="entry name" value="Proton_antipo_N"/>
</dbReference>
<keyword evidence="3 7" id="KW-1133">Transmembrane helix</keyword>
<gene>
    <name evidence="10" type="ORF">Pla108_21130</name>
</gene>
<feature type="transmembrane region" description="Helical" evidence="7">
    <location>
        <begin position="224"/>
        <end position="247"/>
    </location>
</feature>
<feature type="transmembrane region" description="Helical" evidence="7">
    <location>
        <begin position="298"/>
        <end position="317"/>
    </location>
</feature>
<evidence type="ECO:0000256" key="7">
    <source>
        <dbReference type="SAM" id="Phobius"/>
    </source>
</evidence>
<evidence type="ECO:0000256" key="1">
    <source>
        <dbReference type="ARBA" id="ARBA00004127"/>
    </source>
</evidence>
<dbReference type="GO" id="GO:0015990">
    <property type="term" value="P:electron transport coupled proton transport"/>
    <property type="evidence" value="ECO:0007669"/>
    <property type="project" value="TreeGrafter"/>
</dbReference>
<dbReference type="Pfam" id="PF00662">
    <property type="entry name" value="Proton_antipo_N"/>
    <property type="match status" value="1"/>
</dbReference>
<dbReference type="GO" id="GO:0016020">
    <property type="term" value="C:membrane"/>
    <property type="evidence" value="ECO:0007669"/>
    <property type="project" value="UniProtKB-SubCell"/>
</dbReference>
<dbReference type="EMBL" id="SJPR01000002">
    <property type="protein sequence ID" value="TWT97958.1"/>
    <property type="molecule type" value="Genomic_DNA"/>
</dbReference>
<dbReference type="RefSeq" id="WP_146444846.1">
    <property type="nucleotide sequence ID" value="NZ_SJPR01000002.1"/>
</dbReference>
<evidence type="ECO:0000313" key="11">
    <source>
        <dbReference type="Proteomes" id="UP000317421"/>
    </source>
</evidence>
<proteinExistence type="predicted"/>
<name>A0A5C6AF60_9BACT</name>
<evidence type="ECO:0000256" key="4">
    <source>
        <dbReference type="ARBA" id="ARBA00023136"/>
    </source>
</evidence>
<dbReference type="Pfam" id="PF00361">
    <property type="entry name" value="Proton_antipo_M"/>
    <property type="match status" value="1"/>
</dbReference>